<keyword evidence="3" id="KW-1185">Reference proteome</keyword>
<feature type="region of interest" description="Disordered" evidence="1">
    <location>
        <begin position="1"/>
        <end position="31"/>
    </location>
</feature>
<evidence type="ECO:0000256" key="1">
    <source>
        <dbReference type="SAM" id="MobiDB-lite"/>
    </source>
</evidence>
<gene>
    <name evidence="2" type="ORF">MGN01_12950</name>
</gene>
<dbReference type="EMBL" id="BJZV01000005">
    <property type="protein sequence ID" value="GEP09450.1"/>
    <property type="molecule type" value="Genomic_DNA"/>
</dbReference>
<comment type="caution">
    <text evidence="2">The sequence shown here is derived from an EMBL/GenBank/DDBJ whole genome shotgun (WGS) entry which is preliminary data.</text>
</comment>
<accession>A0A512JHL8</accession>
<protein>
    <submittedName>
        <fullName evidence="2">Uncharacterized protein</fullName>
    </submittedName>
</protein>
<sequence length="88" mass="9514">MRVAQVSRQHQRDDLPTPVGEQPGAAGPAIEDDVDGVGILALIDEIGMRGDLPALAEGFLQPELIDIRKTSEALQFKREQIGSHTLTI</sequence>
<reference evidence="2 3" key="1">
    <citation type="submission" date="2019-07" db="EMBL/GenBank/DDBJ databases">
        <title>Whole genome shotgun sequence of Methylobacterium gnaphalii NBRC 107716.</title>
        <authorList>
            <person name="Hosoyama A."/>
            <person name="Uohara A."/>
            <person name="Ohji S."/>
            <person name="Ichikawa N."/>
        </authorList>
    </citation>
    <scope>NUCLEOTIDE SEQUENCE [LARGE SCALE GENOMIC DNA]</scope>
    <source>
        <strain evidence="2 3">NBRC 107716</strain>
    </source>
</reference>
<organism evidence="2 3">
    <name type="scientific">Methylobacterium gnaphalii</name>
    <dbReference type="NCBI Taxonomy" id="1010610"/>
    <lineage>
        <taxon>Bacteria</taxon>
        <taxon>Pseudomonadati</taxon>
        <taxon>Pseudomonadota</taxon>
        <taxon>Alphaproteobacteria</taxon>
        <taxon>Hyphomicrobiales</taxon>
        <taxon>Methylobacteriaceae</taxon>
        <taxon>Methylobacterium</taxon>
    </lineage>
</organism>
<dbReference type="AlphaFoldDB" id="A0A512JHL8"/>
<name>A0A512JHL8_9HYPH</name>
<proteinExistence type="predicted"/>
<evidence type="ECO:0000313" key="3">
    <source>
        <dbReference type="Proteomes" id="UP000321750"/>
    </source>
</evidence>
<evidence type="ECO:0000313" key="2">
    <source>
        <dbReference type="EMBL" id="GEP09450.1"/>
    </source>
</evidence>
<dbReference type="Proteomes" id="UP000321750">
    <property type="component" value="Unassembled WGS sequence"/>
</dbReference>